<accession>V6AS22</accession>
<organism evidence="1 2">
    <name type="scientific">Candidatus Nitrosotenuis uzonensis</name>
    <dbReference type="NCBI Taxonomy" id="1407055"/>
    <lineage>
        <taxon>Archaea</taxon>
        <taxon>Nitrososphaerota</taxon>
        <taxon>Candidatus Nitrosotenuis</taxon>
    </lineage>
</organism>
<evidence type="ECO:0000313" key="2">
    <source>
        <dbReference type="Proteomes" id="UP000018159"/>
    </source>
</evidence>
<dbReference type="Proteomes" id="UP000018159">
    <property type="component" value="Unassembled WGS sequence"/>
</dbReference>
<dbReference type="AlphaFoldDB" id="V6AS22"/>
<proteinExistence type="predicted"/>
<gene>
    <name evidence="1" type="ORF">NITUZ_30066</name>
</gene>
<dbReference type="STRING" id="1407055.NITUZ_30066"/>
<evidence type="ECO:0000313" key="1">
    <source>
        <dbReference type="EMBL" id="CDI05374.1"/>
    </source>
</evidence>
<dbReference type="RefSeq" id="WP_048195105.1">
    <property type="nucleotide sequence ID" value="NZ_CBTY010000008.1"/>
</dbReference>
<reference evidence="1 2" key="1">
    <citation type="journal article" date="2013" name="PLoS ONE">
        <title>Enrichment and Genome Sequence of the Group I.1a Ammonia-Oxidizing Archaeon ?Ca. Nitrosotenuis uzonensis? Representing a Clade Globally.</title>
        <authorList>
            <person name="Lebedeva E.V."/>
            <person name="Hatzenpichler R."/>
            <person name="Pelletier E."/>
            <person name="Schuster N."/>
            <person name="Hauzmayer S."/>
            <person name="Bulaev A."/>
            <person name="Grigor'eva N.V."/>
            <person name="Galushko A."/>
            <person name="Schmid M."/>
            <person name="Palatinszky M."/>
            <person name="Le Paslier D."/>
            <person name="Daims H."/>
            <person name="Wagner M."/>
        </authorList>
    </citation>
    <scope>NUCLEOTIDE SEQUENCE [LARGE SCALE GENOMIC DNA]</scope>
    <source>
        <strain evidence="1 2">N4</strain>
    </source>
</reference>
<dbReference type="InterPro" id="IPR009563">
    <property type="entry name" value="SSSCA1"/>
</dbReference>
<protein>
    <submittedName>
        <fullName evidence="1">Sjogrens syndrome scleroderma autoantigen 1</fullName>
    </submittedName>
</protein>
<dbReference type="EMBL" id="CBTY010000008">
    <property type="protein sequence ID" value="CDI05374.1"/>
    <property type="molecule type" value="Genomic_DNA"/>
</dbReference>
<dbReference type="Pfam" id="PF06677">
    <property type="entry name" value="Auto_anti-p27"/>
    <property type="match status" value="1"/>
</dbReference>
<comment type="caution">
    <text evidence="1">The sequence shown here is derived from an EMBL/GenBank/DDBJ whole genome shotgun (WGS) entry which is preliminary data.</text>
</comment>
<keyword evidence="2" id="KW-1185">Reference proteome</keyword>
<dbReference type="OrthoDB" id="26305at2157"/>
<sequence>MSDALRKKAVEMLLKGATLLAEPCPYCSGVRVLKDGNALCVSCGREPDKEKMEQAKKKDDSDPLLQTLQKKLDKLTEELDAEKDYQKQQQILQSINALIETIQKIKK</sequence>
<name>V6AS22_9ARCH</name>